<name>A0ACB9FE41_ARCLA</name>
<comment type="caution">
    <text evidence="1">The sequence shown here is derived from an EMBL/GenBank/DDBJ whole genome shotgun (WGS) entry which is preliminary data.</text>
</comment>
<dbReference type="EMBL" id="CM042047">
    <property type="protein sequence ID" value="KAI3769130.1"/>
    <property type="molecule type" value="Genomic_DNA"/>
</dbReference>
<reference evidence="1 2" key="2">
    <citation type="journal article" date="2022" name="Mol. Ecol. Resour.">
        <title>The genomes of chicory, endive, great burdock and yacon provide insights into Asteraceae paleo-polyploidization history and plant inulin production.</title>
        <authorList>
            <person name="Fan W."/>
            <person name="Wang S."/>
            <person name="Wang H."/>
            <person name="Wang A."/>
            <person name="Jiang F."/>
            <person name="Liu H."/>
            <person name="Zhao H."/>
            <person name="Xu D."/>
            <person name="Zhang Y."/>
        </authorList>
    </citation>
    <scope>NUCLEOTIDE SEQUENCE [LARGE SCALE GENOMIC DNA]</scope>
    <source>
        <strain evidence="2">cv. Niubang</strain>
    </source>
</reference>
<protein>
    <submittedName>
        <fullName evidence="1">Uncharacterized protein</fullName>
    </submittedName>
</protein>
<sequence length="83" mass="9709">MKDSLDCFYVMIITLRLRMGIVIWDVRCMIFAIRTEPIYGLPPVHESTLLDAMLWAVKLVLQRVIFETDTKVVDETTFLEDDN</sequence>
<evidence type="ECO:0000313" key="1">
    <source>
        <dbReference type="EMBL" id="KAI3769130.1"/>
    </source>
</evidence>
<accession>A0ACB9FE41</accession>
<proteinExistence type="predicted"/>
<evidence type="ECO:0000313" key="2">
    <source>
        <dbReference type="Proteomes" id="UP001055879"/>
    </source>
</evidence>
<reference evidence="2" key="1">
    <citation type="journal article" date="2022" name="Mol. Ecol. Resour.">
        <title>The genomes of chicory, endive, great burdock and yacon provide insights into Asteraceae palaeo-polyploidization history and plant inulin production.</title>
        <authorList>
            <person name="Fan W."/>
            <person name="Wang S."/>
            <person name="Wang H."/>
            <person name="Wang A."/>
            <person name="Jiang F."/>
            <person name="Liu H."/>
            <person name="Zhao H."/>
            <person name="Xu D."/>
            <person name="Zhang Y."/>
        </authorList>
    </citation>
    <scope>NUCLEOTIDE SEQUENCE [LARGE SCALE GENOMIC DNA]</scope>
    <source>
        <strain evidence="2">cv. Niubang</strain>
    </source>
</reference>
<gene>
    <name evidence="1" type="ORF">L6452_00230</name>
</gene>
<dbReference type="Proteomes" id="UP001055879">
    <property type="component" value="Linkage Group LG01"/>
</dbReference>
<keyword evidence="2" id="KW-1185">Reference proteome</keyword>
<organism evidence="1 2">
    <name type="scientific">Arctium lappa</name>
    <name type="common">Greater burdock</name>
    <name type="synonym">Lappa major</name>
    <dbReference type="NCBI Taxonomy" id="4217"/>
    <lineage>
        <taxon>Eukaryota</taxon>
        <taxon>Viridiplantae</taxon>
        <taxon>Streptophyta</taxon>
        <taxon>Embryophyta</taxon>
        <taxon>Tracheophyta</taxon>
        <taxon>Spermatophyta</taxon>
        <taxon>Magnoliopsida</taxon>
        <taxon>eudicotyledons</taxon>
        <taxon>Gunneridae</taxon>
        <taxon>Pentapetalae</taxon>
        <taxon>asterids</taxon>
        <taxon>campanulids</taxon>
        <taxon>Asterales</taxon>
        <taxon>Asteraceae</taxon>
        <taxon>Carduoideae</taxon>
        <taxon>Cardueae</taxon>
        <taxon>Arctiinae</taxon>
        <taxon>Arctium</taxon>
    </lineage>
</organism>